<evidence type="ECO:0000313" key="6">
    <source>
        <dbReference type="Proteomes" id="UP000216024"/>
    </source>
</evidence>
<reference evidence="5 6" key="1">
    <citation type="submission" date="2017-06" db="EMBL/GenBank/DDBJ databases">
        <title>Draft genome sequence of anaerobic fermentative bacterium Anaeromicrobium sediminis DY2726D isolated from West Pacific Ocean sediments.</title>
        <authorList>
            <person name="Zeng X."/>
        </authorList>
    </citation>
    <scope>NUCLEOTIDE SEQUENCE [LARGE SCALE GENOMIC DNA]</scope>
    <source>
        <strain evidence="5 6">DY2726D</strain>
    </source>
</reference>
<dbReference type="GO" id="GO:0005737">
    <property type="term" value="C:cytoplasm"/>
    <property type="evidence" value="ECO:0007669"/>
    <property type="project" value="UniProtKB-ARBA"/>
</dbReference>
<dbReference type="AlphaFoldDB" id="A0A267MI43"/>
<keyword evidence="4" id="KW-0694">RNA-binding</keyword>
<accession>A0A267MI43</accession>
<gene>
    <name evidence="4" type="primary">rpsF</name>
    <name evidence="5" type="ORF">CCE28_15300</name>
</gene>
<dbReference type="PANTHER" id="PTHR21011">
    <property type="entry name" value="MITOCHONDRIAL 28S RIBOSOMAL PROTEIN S6"/>
    <property type="match status" value="1"/>
</dbReference>
<dbReference type="NCBIfam" id="TIGR00166">
    <property type="entry name" value="S6"/>
    <property type="match status" value="1"/>
</dbReference>
<dbReference type="PANTHER" id="PTHR21011:SF1">
    <property type="entry name" value="SMALL RIBOSOMAL SUBUNIT PROTEIN BS6M"/>
    <property type="match status" value="1"/>
</dbReference>
<dbReference type="GO" id="GO:0003735">
    <property type="term" value="F:structural constituent of ribosome"/>
    <property type="evidence" value="ECO:0007669"/>
    <property type="project" value="InterPro"/>
</dbReference>
<comment type="caution">
    <text evidence="5">The sequence shown here is derived from an EMBL/GenBank/DDBJ whole genome shotgun (WGS) entry which is preliminary data.</text>
</comment>
<protein>
    <recommendedName>
        <fullName evidence="3 4">Small ribosomal subunit protein bS6</fullName>
    </recommendedName>
</protein>
<dbReference type="InterPro" id="IPR020814">
    <property type="entry name" value="Ribosomal_S6_plastid/chlpt"/>
</dbReference>
<evidence type="ECO:0000256" key="4">
    <source>
        <dbReference type="HAMAP-Rule" id="MF_00360"/>
    </source>
</evidence>
<evidence type="ECO:0000256" key="3">
    <source>
        <dbReference type="ARBA" id="ARBA00035294"/>
    </source>
</evidence>
<organism evidence="5 6">
    <name type="scientific">Anaeromicrobium sediminis</name>
    <dbReference type="NCBI Taxonomy" id="1478221"/>
    <lineage>
        <taxon>Bacteria</taxon>
        <taxon>Bacillati</taxon>
        <taxon>Bacillota</taxon>
        <taxon>Clostridia</taxon>
        <taxon>Peptostreptococcales</taxon>
        <taxon>Thermotaleaceae</taxon>
        <taxon>Anaeromicrobium</taxon>
    </lineage>
</organism>
<dbReference type="GO" id="GO:0005840">
    <property type="term" value="C:ribosome"/>
    <property type="evidence" value="ECO:0007669"/>
    <property type="project" value="UniProtKB-KW"/>
</dbReference>
<keyword evidence="6" id="KW-1185">Reference proteome</keyword>
<dbReference type="InterPro" id="IPR000529">
    <property type="entry name" value="Ribosomal_bS6"/>
</dbReference>
<name>A0A267MI43_9FIRM</name>
<comment type="function">
    <text evidence="2 4">Binds together with bS18 to 16S ribosomal RNA.</text>
</comment>
<dbReference type="SUPFAM" id="SSF54995">
    <property type="entry name" value="Ribosomal protein S6"/>
    <property type="match status" value="1"/>
</dbReference>
<dbReference type="GO" id="GO:1990904">
    <property type="term" value="C:ribonucleoprotein complex"/>
    <property type="evidence" value="ECO:0007669"/>
    <property type="project" value="UniProtKB-KW"/>
</dbReference>
<dbReference type="Gene3D" id="3.30.70.60">
    <property type="match status" value="1"/>
</dbReference>
<dbReference type="GO" id="GO:0070181">
    <property type="term" value="F:small ribosomal subunit rRNA binding"/>
    <property type="evidence" value="ECO:0007669"/>
    <property type="project" value="TreeGrafter"/>
</dbReference>
<dbReference type="RefSeq" id="WP_095134600.1">
    <property type="nucleotide sequence ID" value="NZ_NIBG01000015.1"/>
</dbReference>
<evidence type="ECO:0000313" key="5">
    <source>
        <dbReference type="EMBL" id="PAB58470.1"/>
    </source>
</evidence>
<keyword evidence="4" id="KW-0699">rRNA-binding</keyword>
<keyword evidence="4 5" id="KW-0689">Ribosomal protein</keyword>
<evidence type="ECO:0000256" key="2">
    <source>
        <dbReference type="ARBA" id="ARBA00035104"/>
    </source>
</evidence>
<dbReference type="CDD" id="cd00473">
    <property type="entry name" value="bS6"/>
    <property type="match status" value="1"/>
</dbReference>
<dbReference type="EMBL" id="NIBG01000015">
    <property type="protein sequence ID" value="PAB58470.1"/>
    <property type="molecule type" value="Genomic_DNA"/>
</dbReference>
<dbReference type="InterPro" id="IPR035980">
    <property type="entry name" value="Ribosomal_bS6_sf"/>
</dbReference>
<dbReference type="InterPro" id="IPR014717">
    <property type="entry name" value="Transl_elong_EF1B/ribsomal_bS6"/>
</dbReference>
<sequence length="95" mass="11176">MRKYETMFILKTGLEQEVKEKLMNKFKGIIEADGEIEKIDEWGNRKLAYEIDKNVEGYYVVINFKAATDVPKELDRNFKIADQVMRSIIVNVDEK</sequence>
<dbReference type="OrthoDB" id="9812702at2"/>
<dbReference type="HAMAP" id="MF_00360">
    <property type="entry name" value="Ribosomal_bS6"/>
    <property type="match status" value="1"/>
</dbReference>
<comment type="similarity">
    <text evidence="1 4">Belongs to the bacterial ribosomal protein bS6 family.</text>
</comment>
<keyword evidence="4" id="KW-0687">Ribonucleoprotein</keyword>
<dbReference type="GO" id="GO:0006412">
    <property type="term" value="P:translation"/>
    <property type="evidence" value="ECO:0007669"/>
    <property type="project" value="UniProtKB-UniRule"/>
</dbReference>
<dbReference type="Proteomes" id="UP000216024">
    <property type="component" value="Unassembled WGS sequence"/>
</dbReference>
<dbReference type="Pfam" id="PF01250">
    <property type="entry name" value="Ribosomal_S6"/>
    <property type="match status" value="1"/>
</dbReference>
<proteinExistence type="inferred from homology"/>
<evidence type="ECO:0000256" key="1">
    <source>
        <dbReference type="ARBA" id="ARBA00009512"/>
    </source>
</evidence>